<reference evidence="5" key="1">
    <citation type="submission" date="2017-09" db="EMBL/GenBank/DDBJ databases">
        <title>Depth-based differentiation of microbial function through sediment-hosted aquifers and enrichment of novel symbionts in the deep terrestrial subsurface.</title>
        <authorList>
            <person name="Probst A.J."/>
            <person name="Ladd B."/>
            <person name="Jarett J.K."/>
            <person name="Geller-Mcgrath D.E."/>
            <person name="Sieber C.M.K."/>
            <person name="Emerson J.B."/>
            <person name="Anantharaman K."/>
            <person name="Thomas B.C."/>
            <person name="Malmstrom R."/>
            <person name="Stieglmeier M."/>
            <person name="Klingl A."/>
            <person name="Woyke T."/>
            <person name="Ryan C.M."/>
            <person name="Banfield J.F."/>
        </authorList>
    </citation>
    <scope>NUCLEOTIDE SEQUENCE [LARGE SCALE GENOMIC DNA]</scope>
</reference>
<evidence type="ECO:0000256" key="3">
    <source>
        <dbReference type="ARBA" id="ARBA00035520"/>
    </source>
</evidence>
<dbReference type="GO" id="GO:0070181">
    <property type="term" value="F:small ribosomal subunit rRNA binding"/>
    <property type="evidence" value="ECO:0007669"/>
    <property type="project" value="TreeGrafter"/>
</dbReference>
<dbReference type="InterPro" id="IPR020814">
    <property type="entry name" value="Ribosomal_S6_plastid/chlpt"/>
</dbReference>
<name>A0A2M7VL15_9BACT</name>
<gene>
    <name evidence="4" type="primary">rpsF</name>
    <name evidence="4" type="ORF">COX73_00200</name>
</gene>
<dbReference type="NCBIfam" id="TIGR00166">
    <property type="entry name" value="S6"/>
    <property type="match status" value="1"/>
</dbReference>
<dbReference type="AlphaFoldDB" id="A0A2M7VL15"/>
<dbReference type="Pfam" id="PF01250">
    <property type="entry name" value="Ribosomal_S6"/>
    <property type="match status" value="1"/>
</dbReference>
<dbReference type="Gene3D" id="3.30.70.60">
    <property type="match status" value="1"/>
</dbReference>
<evidence type="ECO:0000256" key="1">
    <source>
        <dbReference type="ARBA" id="ARBA00009512"/>
    </source>
</evidence>
<organism evidence="4 5">
    <name type="scientific">bacterium (Candidatus Gribaldobacteria) CG_4_10_14_0_2_um_filter_36_18</name>
    <dbReference type="NCBI Taxonomy" id="2014264"/>
    <lineage>
        <taxon>Bacteria</taxon>
        <taxon>Candidatus Gribaldobacteria</taxon>
    </lineage>
</organism>
<dbReference type="InterPro" id="IPR000529">
    <property type="entry name" value="Ribosomal_bS6"/>
</dbReference>
<comment type="similarity">
    <text evidence="1">Belongs to the bacterial ribosomal protein bS6 family.</text>
</comment>
<sequence length="91" mass="10567">MYELLTIIPAPLTEKDLPSVSLKIKNIIEEQGGQIKEEKNLGEKTFCYKIKSISQGFYLLFNFKIEGEKIKILDEKLKQTSEVLRHLIIKK</sequence>
<dbReference type="GO" id="GO:0006412">
    <property type="term" value="P:translation"/>
    <property type="evidence" value="ECO:0007669"/>
    <property type="project" value="InterPro"/>
</dbReference>
<dbReference type="GO" id="GO:0005840">
    <property type="term" value="C:ribosome"/>
    <property type="evidence" value="ECO:0007669"/>
    <property type="project" value="UniProtKB-KW"/>
</dbReference>
<keyword evidence="4" id="KW-0689">Ribosomal protein</keyword>
<dbReference type="EMBL" id="PFPS01000010">
    <property type="protein sequence ID" value="PJA02542.1"/>
    <property type="molecule type" value="Genomic_DNA"/>
</dbReference>
<accession>A0A2M7VL15</accession>
<proteinExistence type="inferred from homology"/>
<evidence type="ECO:0000313" key="4">
    <source>
        <dbReference type="EMBL" id="PJA02542.1"/>
    </source>
</evidence>
<dbReference type="Proteomes" id="UP000231469">
    <property type="component" value="Unassembled WGS sequence"/>
</dbReference>
<evidence type="ECO:0000313" key="5">
    <source>
        <dbReference type="Proteomes" id="UP000231469"/>
    </source>
</evidence>
<evidence type="ECO:0000256" key="2">
    <source>
        <dbReference type="ARBA" id="ARBA00035294"/>
    </source>
</evidence>
<protein>
    <recommendedName>
        <fullName evidence="2">Small ribosomal subunit protein bS6</fullName>
    </recommendedName>
    <alternativeName>
        <fullName evidence="3">30S ribosomal protein S6</fullName>
    </alternativeName>
</protein>
<dbReference type="InterPro" id="IPR035980">
    <property type="entry name" value="Ribosomal_bS6_sf"/>
</dbReference>
<dbReference type="GO" id="GO:0003735">
    <property type="term" value="F:structural constituent of ribosome"/>
    <property type="evidence" value="ECO:0007669"/>
    <property type="project" value="InterPro"/>
</dbReference>
<comment type="caution">
    <text evidence="4">The sequence shown here is derived from an EMBL/GenBank/DDBJ whole genome shotgun (WGS) entry which is preliminary data.</text>
</comment>
<dbReference type="SUPFAM" id="SSF54995">
    <property type="entry name" value="Ribosomal protein S6"/>
    <property type="match status" value="1"/>
</dbReference>
<dbReference type="GO" id="GO:0005737">
    <property type="term" value="C:cytoplasm"/>
    <property type="evidence" value="ECO:0007669"/>
    <property type="project" value="UniProtKB-ARBA"/>
</dbReference>
<dbReference type="InterPro" id="IPR014717">
    <property type="entry name" value="Transl_elong_EF1B/ribsomal_bS6"/>
</dbReference>
<dbReference type="CDD" id="cd00473">
    <property type="entry name" value="bS6"/>
    <property type="match status" value="1"/>
</dbReference>
<keyword evidence="4" id="KW-0687">Ribonucleoprotein</keyword>
<dbReference type="PANTHER" id="PTHR21011">
    <property type="entry name" value="MITOCHONDRIAL 28S RIBOSOMAL PROTEIN S6"/>
    <property type="match status" value="1"/>
</dbReference>
<dbReference type="PANTHER" id="PTHR21011:SF1">
    <property type="entry name" value="SMALL RIBOSOMAL SUBUNIT PROTEIN BS6M"/>
    <property type="match status" value="1"/>
</dbReference>